<dbReference type="InterPro" id="IPR039769">
    <property type="entry name" value="Bud23-like"/>
</dbReference>
<dbReference type="GO" id="GO:0005737">
    <property type="term" value="C:cytoplasm"/>
    <property type="evidence" value="ECO:0007669"/>
    <property type="project" value="UniProtKB-SubCell"/>
</dbReference>
<evidence type="ECO:0000256" key="15">
    <source>
        <dbReference type="SAM" id="MobiDB-lite"/>
    </source>
</evidence>
<evidence type="ECO:0000256" key="8">
    <source>
        <dbReference type="ARBA" id="ARBA00023242"/>
    </source>
</evidence>
<keyword evidence="7" id="KW-0949">S-adenosyl-L-methionine</keyword>
<dbReference type="GO" id="GO:0006364">
    <property type="term" value="P:rRNA processing"/>
    <property type="evidence" value="ECO:0007669"/>
    <property type="project" value="UniProtKB-ARBA"/>
</dbReference>
<keyword evidence="8" id="KW-0539">Nucleus</keyword>
<dbReference type="GO" id="GO:0032259">
    <property type="term" value="P:methylation"/>
    <property type="evidence" value="ECO:0007669"/>
    <property type="project" value="UniProtKB-KW"/>
</dbReference>
<comment type="subunit">
    <text evidence="11">Heterodimer with TRMT112; this heterodimerization is necessary for the metabolic stability and activity of the catalytic subunit BUD23. Interacts with GRIP1.</text>
</comment>
<keyword evidence="4" id="KW-0963">Cytoplasm</keyword>
<evidence type="ECO:0000256" key="11">
    <source>
        <dbReference type="ARBA" id="ARBA00064164"/>
    </source>
</evidence>
<protein>
    <recommendedName>
        <fullName evidence="12">18S rRNA (guanine-N(7))-methyltransferase</fullName>
    </recommendedName>
    <alternativeName>
        <fullName evidence="14">Bud site selection protein 23 homolog</fullName>
    </alternativeName>
    <alternativeName>
        <fullName evidence="13">rRNA methyltransferase and ribosome maturation factor</fullName>
    </alternativeName>
</protein>
<comment type="subcellular location">
    <subcellularLocation>
        <location evidence="2">Cytoplasm</location>
    </subcellularLocation>
    <subcellularLocation>
        <location evidence="1">Nucleus</location>
    </subcellularLocation>
</comment>
<dbReference type="SUPFAM" id="SSF53335">
    <property type="entry name" value="S-adenosyl-L-methionine-dependent methyltransferases"/>
    <property type="match status" value="1"/>
</dbReference>
<name>A0ABD2JJD8_HETSC</name>
<evidence type="ECO:0000256" key="5">
    <source>
        <dbReference type="ARBA" id="ARBA00022603"/>
    </source>
</evidence>
<gene>
    <name evidence="17" type="ORF">niasHS_005475</name>
</gene>
<evidence type="ECO:0000256" key="7">
    <source>
        <dbReference type="ARBA" id="ARBA00022691"/>
    </source>
</evidence>
<dbReference type="InterPro" id="IPR013216">
    <property type="entry name" value="Methyltransf_11"/>
</dbReference>
<evidence type="ECO:0000256" key="10">
    <source>
        <dbReference type="ARBA" id="ARBA00059355"/>
    </source>
</evidence>
<dbReference type="GO" id="GO:0008168">
    <property type="term" value="F:methyltransferase activity"/>
    <property type="evidence" value="ECO:0007669"/>
    <property type="project" value="UniProtKB-KW"/>
</dbReference>
<sequence>MASSRPEYSGPPEQYYDNTEARKYTANSRIQKIQRELAQRAFELLELPALDDSAAAAASSARSPALLLDIGCGSGLSGAVLAEHGHHWVGLDISRAMLSVAHEDTESNGQLLLADMGAGLPFRPACFDGAICISAVQWLCHSNASSENPRQRLRQFFESLHACLCRSARAVFQLYADSDAQQRLITGQALRAGFQGGIIVDRPDSARHRKVFLVLSAGKAAAFGPSAHLLRTSTKLMGEDGGGDDGGNQQQQIENVGRTRPWKGGNKKKTMAWKGGAGGGRVEKRRQRREAKRERRKGGDRHRDGQQKRQREENDGEEMEQ</sequence>
<accession>A0ABD2JJD8</accession>
<evidence type="ECO:0000256" key="14">
    <source>
        <dbReference type="ARBA" id="ARBA00081208"/>
    </source>
</evidence>
<dbReference type="PANTHER" id="PTHR12734:SF0">
    <property type="entry name" value="18S RRNA (GUANINE-N(7))-METHYLTRANSFERASE-RELATED"/>
    <property type="match status" value="1"/>
</dbReference>
<dbReference type="AlphaFoldDB" id="A0ABD2JJD8"/>
<comment type="caution">
    <text evidence="17">The sequence shown here is derived from an EMBL/GenBank/DDBJ whole genome shotgun (WGS) entry which is preliminary data.</text>
</comment>
<evidence type="ECO:0000313" key="18">
    <source>
        <dbReference type="Proteomes" id="UP001620645"/>
    </source>
</evidence>
<proteinExistence type="inferred from homology"/>
<evidence type="ECO:0000256" key="3">
    <source>
        <dbReference type="ARBA" id="ARBA00005547"/>
    </source>
</evidence>
<dbReference type="InterPro" id="IPR029063">
    <property type="entry name" value="SAM-dependent_MTases_sf"/>
</dbReference>
<feature type="domain" description="Methyltransferase type 11" evidence="16">
    <location>
        <begin position="68"/>
        <end position="154"/>
    </location>
</feature>
<feature type="region of interest" description="Disordered" evidence="15">
    <location>
        <begin position="235"/>
        <end position="321"/>
    </location>
</feature>
<comment type="function">
    <text evidence="10">S-adenosyl-L-methionine-dependent methyltransferase that specifically methylates the N(7) position of a guanine in 18S rRNA. Requires the methyltransferase adapter protein TRM112 for full rRNA methyltransferase activity. Involved in the pre-rRNA processing steps leading to small-subunit rRNA production independently of its RNA-modifying catalytic activity. Important for biogenesis end export of the 40S ribosomal subunit independent on its methyltransferase activity. Locus-specific steroid receptor coactivator. Potentiates transactivation by glucocorticoid (NR3C1), mineralocorticoid (NR3C2), androgen (AR) and progesterone (PGR) receptors. Required for the maintenance of open chromatin at the TSC22D3/GILZ locus to facilitate NR3C1 loading on the response elements. Required for maintenance of dimethylation on histone H3 'Lys-79' (H3K79me2), although direct histone methyltransferase activity is not observed in vitro.</text>
</comment>
<keyword evidence="5" id="KW-0489">Methyltransferase</keyword>
<keyword evidence="6" id="KW-0808">Transferase</keyword>
<evidence type="ECO:0000256" key="12">
    <source>
        <dbReference type="ARBA" id="ARBA00074415"/>
    </source>
</evidence>
<evidence type="ECO:0000259" key="16">
    <source>
        <dbReference type="Pfam" id="PF08241"/>
    </source>
</evidence>
<dbReference type="Gene3D" id="3.40.50.150">
    <property type="entry name" value="Vaccinia Virus protein VP39"/>
    <property type="match status" value="1"/>
</dbReference>
<evidence type="ECO:0000256" key="4">
    <source>
        <dbReference type="ARBA" id="ARBA00022490"/>
    </source>
</evidence>
<dbReference type="FunFam" id="3.40.50.150:FF:000017">
    <property type="entry name" value="probable 18S rRNA (Guanine-N(7))-methyltransferase"/>
    <property type="match status" value="1"/>
</dbReference>
<reference evidence="17 18" key="1">
    <citation type="submission" date="2024-10" db="EMBL/GenBank/DDBJ databases">
        <authorList>
            <person name="Kim D."/>
        </authorList>
    </citation>
    <scope>NUCLEOTIDE SEQUENCE [LARGE SCALE GENOMIC DNA]</scope>
    <source>
        <strain evidence="17">Taebaek</strain>
    </source>
</reference>
<keyword evidence="18" id="KW-1185">Reference proteome</keyword>
<dbReference type="EMBL" id="JBICCN010000142">
    <property type="protein sequence ID" value="KAL3090563.1"/>
    <property type="molecule type" value="Genomic_DNA"/>
</dbReference>
<dbReference type="PANTHER" id="PTHR12734">
    <property type="entry name" value="METHYLTRANSFERASE-RELATED"/>
    <property type="match status" value="1"/>
</dbReference>
<evidence type="ECO:0000256" key="13">
    <source>
        <dbReference type="ARBA" id="ARBA00075516"/>
    </source>
</evidence>
<comment type="catalytic activity">
    <reaction evidence="9">
        <text>a guanosine in 18S rRNA + S-adenosyl-L-methionine = an N(7)-methylguanosine in 18S rRNA + S-adenosyl-L-homocysteine</text>
        <dbReference type="Rhea" id="RHEA:54584"/>
        <dbReference type="Rhea" id="RHEA-COMP:13937"/>
        <dbReference type="Rhea" id="RHEA-COMP:13938"/>
        <dbReference type="ChEBI" id="CHEBI:57856"/>
        <dbReference type="ChEBI" id="CHEBI:59789"/>
        <dbReference type="ChEBI" id="CHEBI:74269"/>
        <dbReference type="ChEBI" id="CHEBI:74480"/>
    </reaction>
</comment>
<feature type="compositionally biased region" description="Basic residues" evidence="15">
    <location>
        <begin position="283"/>
        <end position="300"/>
    </location>
</feature>
<evidence type="ECO:0000256" key="1">
    <source>
        <dbReference type="ARBA" id="ARBA00004123"/>
    </source>
</evidence>
<evidence type="ECO:0000256" key="6">
    <source>
        <dbReference type="ARBA" id="ARBA00022679"/>
    </source>
</evidence>
<organism evidence="17 18">
    <name type="scientific">Heterodera schachtii</name>
    <name type="common">Sugarbeet cyst nematode worm</name>
    <name type="synonym">Tylenchus schachtii</name>
    <dbReference type="NCBI Taxonomy" id="97005"/>
    <lineage>
        <taxon>Eukaryota</taxon>
        <taxon>Metazoa</taxon>
        <taxon>Ecdysozoa</taxon>
        <taxon>Nematoda</taxon>
        <taxon>Chromadorea</taxon>
        <taxon>Rhabditida</taxon>
        <taxon>Tylenchina</taxon>
        <taxon>Tylenchomorpha</taxon>
        <taxon>Tylenchoidea</taxon>
        <taxon>Heteroderidae</taxon>
        <taxon>Heteroderinae</taxon>
        <taxon>Heterodera</taxon>
    </lineage>
</organism>
<comment type="similarity">
    <text evidence="3">Belongs to the class I-like SAM-binding methyltransferase superfamily. BUD23/WBSCR22 family.</text>
</comment>
<dbReference type="CDD" id="cd02440">
    <property type="entry name" value="AdoMet_MTases"/>
    <property type="match status" value="1"/>
</dbReference>
<evidence type="ECO:0000256" key="9">
    <source>
        <dbReference type="ARBA" id="ARBA00050374"/>
    </source>
</evidence>
<dbReference type="Proteomes" id="UP001620645">
    <property type="component" value="Unassembled WGS sequence"/>
</dbReference>
<feature type="compositionally biased region" description="Basic and acidic residues" evidence="15">
    <location>
        <begin position="301"/>
        <end position="313"/>
    </location>
</feature>
<feature type="region of interest" description="Disordered" evidence="15">
    <location>
        <begin position="1"/>
        <end position="20"/>
    </location>
</feature>
<evidence type="ECO:0000313" key="17">
    <source>
        <dbReference type="EMBL" id="KAL3090563.1"/>
    </source>
</evidence>
<dbReference type="GO" id="GO:0005730">
    <property type="term" value="C:nucleolus"/>
    <property type="evidence" value="ECO:0007669"/>
    <property type="project" value="UniProtKB-ARBA"/>
</dbReference>
<evidence type="ECO:0000256" key="2">
    <source>
        <dbReference type="ARBA" id="ARBA00004496"/>
    </source>
</evidence>
<dbReference type="Pfam" id="PF08241">
    <property type="entry name" value="Methyltransf_11"/>
    <property type="match status" value="1"/>
</dbReference>